<reference evidence="1 2" key="1">
    <citation type="submission" date="2019-03" db="EMBL/GenBank/DDBJ databases">
        <title>Genomic Encyclopedia of Type Strains, Phase IV (KMG-V): Genome sequencing to study the core and pangenomes of soil and plant-associated prokaryotes.</title>
        <authorList>
            <person name="Whitman W."/>
        </authorList>
    </citation>
    <scope>NUCLEOTIDE SEQUENCE [LARGE SCALE GENOMIC DNA]</scope>
    <source>
        <strain evidence="1 2">Hc14</strain>
    </source>
</reference>
<evidence type="ECO:0000313" key="2">
    <source>
        <dbReference type="Proteomes" id="UP000294576"/>
    </source>
</evidence>
<dbReference type="AlphaFoldDB" id="A0A4R3PSP8"/>
<evidence type="ECO:0000313" key="1">
    <source>
        <dbReference type="EMBL" id="TCU09636.1"/>
    </source>
</evidence>
<dbReference type="RefSeq" id="WP_132568345.1">
    <property type="nucleotide sequence ID" value="NZ_SMBH01000024.1"/>
</dbReference>
<proteinExistence type="predicted"/>
<gene>
    <name evidence="1" type="ORF">EV132_12436</name>
</gene>
<accession>A0A4R3PSP8</accession>
<dbReference type="EMBL" id="SMBH01000024">
    <property type="protein sequence ID" value="TCU09636.1"/>
    <property type="molecule type" value="Genomic_DNA"/>
</dbReference>
<sequence length="144" mass="15638">MAQRDTAPPESRDTDAKLQAHLAELEAEALAEEELTSPADGVLSEASPFQRVRDDLDHVRNEIELLRKRLSPVRRQTTAVARSNLKWADASAHAQLGAYPWAKLFAAMAATVAGAQVLRRLPLGAIAAAVIPLLVAQLEAKSRR</sequence>
<dbReference type="Proteomes" id="UP000294576">
    <property type="component" value="Unassembled WGS sequence"/>
</dbReference>
<organism evidence="1 2">
    <name type="scientific">Rhizobium sullae</name>
    <name type="common">Rhizobium hedysari</name>
    <dbReference type="NCBI Taxonomy" id="50338"/>
    <lineage>
        <taxon>Bacteria</taxon>
        <taxon>Pseudomonadati</taxon>
        <taxon>Pseudomonadota</taxon>
        <taxon>Alphaproteobacteria</taxon>
        <taxon>Hyphomicrobiales</taxon>
        <taxon>Rhizobiaceae</taxon>
        <taxon>Rhizobium/Agrobacterium group</taxon>
        <taxon>Rhizobium</taxon>
    </lineage>
</organism>
<name>A0A4R3PSP8_RHISU</name>
<comment type="caution">
    <text evidence="1">The sequence shown here is derived from an EMBL/GenBank/DDBJ whole genome shotgun (WGS) entry which is preliminary data.</text>
</comment>
<protein>
    <submittedName>
        <fullName evidence="1">Uncharacterized protein</fullName>
    </submittedName>
</protein>